<dbReference type="RefSeq" id="XP_007871371.1">
    <property type="nucleotide sequence ID" value="XM_007873180.1"/>
</dbReference>
<accession>S7PS07</accession>
<reference evidence="1 2" key="1">
    <citation type="journal article" date="2012" name="Science">
        <title>The Paleozoic origin of enzymatic lignin decomposition reconstructed from 31 fungal genomes.</title>
        <authorList>
            <person name="Floudas D."/>
            <person name="Binder M."/>
            <person name="Riley R."/>
            <person name="Barry K."/>
            <person name="Blanchette R.A."/>
            <person name="Henrissat B."/>
            <person name="Martinez A.T."/>
            <person name="Otillar R."/>
            <person name="Spatafora J.W."/>
            <person name="Yadav J.S."/>
            <person name="Aerts A."/>
            <person name="Benoit I."/>
            <person name="Boyd A."/>
            <person name="Carlson A."/>
            <person name="Copeland A."/>
            <person name="Coutinho P.M."/>
            <person name="de Vries R.P."/>
            <person name="Ferreira P."/>
            <person name="Findley K."/>
            <person name="Foster B."/>
            <person name="Gaskell J."/>
            <person name="Glotzer D."/>
            <person name="Gorecki P."/>
            <person name="Heitman J."/>
            <person name="Hesse C."/>
            <person name="Hori C."/>
            <person name="Igarashi K."/>
            <person name="Jurgens J.A."/>
            <person name="Kallen N."/>
            <person name="Kersten P."/>
            <person name="Kohler A."/>
            <person name="Kuees U."/>
            <person name="Kumar T.K.A."/>
            <person name="Kuo A."/>
            <person name="LaButti K."/>
            <person name="Larrondo L.F."/>
            <person name="Lindquist E."/>
            <person name="Ling A."/>
            <person name="Lombard V."/>
            <person name="Lucas S."/>
            <person name="Lundell T."/>
            <person name="Martin R."/>
            <person name="McLaughlin D.J."/>
            <person name="Morgenstern I."/>
            <person name="Morin E."/>
            <person name="Murat C."/>
            <person name="Nagy L.G."/>
            <person name="Nolan M."/>
            <person name="Ohm R.A."/>
            <person name="Patyshakuliyeva A."/>
            <person name="Rokas A."/>
            <person name="Ruiz-Duenas F.J."/>
            <person name="Sabat G."/>
            <person name="Salamov A."/>
            <person name="Samejima M."/>
            <person name="Schmutz J."/>
            <person name="Slot J.C."/>
            <person name="St John F."/>
            <person name="Stenlid J."/>
            <person name="Sun H."/>
            <person name="Sun S."/>
            <person name="Syed K."/>
            <person name="Tsang A."/>
            <person name="Wiebenga A."/>
            <person name="Young D."/>
            <person name="Pisabarro A."/>
            <person name="Eastwood D.C."/>
            <person name="Martin F."/>
            <person name="Cullen D."/>
            <person name="Grigoriev I.V."/>
            <person name="Hibbett D.S."/>
        </authorList>
    </citation>
    <scope>NUCLEOTIDE SEQUENCE [LARGE SCALE GENOMIC DNA]</scope>
    <source>
        <strain evidence="1 2">ATCC 11539</strain>
    </source>
</reference>
<dbReference type="GeneID" id="19309967"/>
<organism evidence="1 2">
    <name type="scientific">Gloeophyllum trabeum (strain ATCC 11539 / FP-39264 / Madison 617)</name>
    <name type="common">Brown rot fungus</name>
    <dbReference type="NCBI Taxonomy" id="670483"/>
    <lineage>
        <taxon>Eukaryota</taxon>
        <taxon>Fungi</taxon>
        <taxon>Dikarya</taxon>
        <taxon>Basidiomycota</taxon>
        <taxon>Agaricomycotina</taxon>
        <taxon>Agaricomycetes</taxon>
        <taxon>Gloeophyllales</taxon>
        <taxon>Gloeophyllaceae</taxon>
        <taxon>Gloeophyllum</taxon>
    </lineage>
</organism>
<evidence type="ECO:0000313" key="2">
    <source>
        <dbReference type="Proteomes" id="UP000030669"/>
    </source>
</evidence>
<name>S7PS07_GLOTA</name>
<protein>
    <submittedName>
        <fullName evidence="1">Uncharacterized protein</fullName>
    </submittedName>
</protein>
<dbReference type="KEGG" id="gtr:GLOTRDRAFT_97185"/>
<dbReference type="Proteomes" id="UP000030669">
    <property type="component" value="Unassembled WGS sequence"/>
</dbReference>
<dbReference type="AlphaFoldDB" id="S7PS07"/>
<dbReference type="EMBL" id="KB469335">
    <property type="protein sequence ID" value="EPQ50173.1"/>
    <property type="molecule type" value="Genomic_DNA"/>
</dbReference>
<evidence type="ECO:0000313" key="1">
    <source>
        <dbReference type="EMBL" id="EPQ50173.1"/>
    </source>
</evidence>
<gene>
    <name evidence="1" type="ORF">GLOTRDRAFT_97185</name>
</gene>
<sequence>MTTSRALSGLGLLCLEALDSFRSRHLLLTKQLWVTIHVPSNFQEFSTLAKHTLVSHIAGERLPKIARGLGFFLCSKGINTLTSGLQWCEPRCGRLTMHRLPEIGVIEKVSPRSGDAALLVITRVDDATYRKTVPVIPISLSPAILHSETVSTVGPYWEKAALHGTSLTVLFQYNGTHNSSRVCSDSGYGVSYTPPRSLNRDDHLWLARVAGSFQHLRGDVY</sequence>
<proteinExistence type="predicted"/>
<dbReference type="HOGENOM" id="CLU_1250787_0_0_1"/>
<keyword evidence="2" id="KW-1185">Reference proteome</keyword>